<evidence type="ECO:0000256" key="1">
    <source>
        <dbReference type="SAM" id="Phobius"/>
    </source>
</evidence>
<name>A0A7G9THT1_PSEMX</name>
<dbReference type="AlphaFoldDB" id="A0A7G9THT1"/>
<protein>
    <submittedName>
        <fullName evidence="2">Serine/threonine protein kinase</fullName>
    </submittedName>
</protein>
<keyword evidence="1" id="KW-1133">Transmembrane helix</keyword>
<keyword evidence="2" id="KW-0808">Transferase</keyword>
<feature type="transmembrane region" description="Helical" evidence="1">
    <location>
        <begin position="164"/>
        <end position="183"/>
    </location>
</feature>
<reference evidence="2 3" key="1">
    <citation type="submission" date="2020-08" db="EMBL/GenBank/DDBJ databases">
        <title>Streptomycin Non-resistant strain, P. mexicana.</title>
        <authorList>
            <person name="Ganesh-Kumar S."/>
            <person name="Zhe T."/>
            <person name="Yu Z."/>
            <person name="Min Y."/>
        </authorList>
    </citation>
    <scope>NUCLEOTIDE SEQUENCE [LARGE SCALE GENOMIC DNA]</scope>
    <source>
        <strain evidence="2 3">GTZY2</strain>
    </source>
</reference>
<keyword evidence="2" id="KW-0723">Serine/threonine-protein kinase</keyword>
<evidence type="ECO:0000313" key="2">
    <source>
        <dbReference type="EMBL" id="QNN79656.1"/>
    </source>
</evidence>
<sequence length="223" mass="24747">MEPDDLKLAWQTLSRRLERHDALQTDVLLQQRKQKALSSLRPLFWGQVVQTIFGIPFIGLAALLWIQGGQSADGLPWTTIVAGIVVQLYGIATIAMAGQTLHRIGEIDYAQPIVEIQKRLATLRRTYIVNGMLAGLPWWFLWVPLLMVLSGLGGTDLYARAPGTVWIGLGVGAAGLLGTAWLHRWSRRPARPRLAKFMDDSVTGASLRRAQAQIDEVARFEAE</sequence>
<keyword evidence="1" id="KW-0472">Membrane</keyword>
<proteinExistence type="predicted"/>
<keyword evidence="2" id="KW-0418">Kinase</keyword>
<gene>
    <name evidence="2" type="ORF">IAE60_09180</name>
</gene>
<dbReference type="Proteomes" id="UP000515838">
    <property type="component" value="Chromosome"/>
</dbReference>
<dbReference type="EMBL" id="CP060731">
    <property type="protein sequence ID" value="QNN79656.1"/>
    <property type="molecule type" value="Genomic_DNA"/>
</dbReference>
<organism evidence="2 3">
    <name type="scientific">Pseudoxanthomonas mexicana</name>
    <dbReference type="NCBI Taxonomy" id="128785"/>
    <lineage>
        <taxon>Bacteria</taxon>
        <taxon>Pseudomonadati</taxon>
        <taxon>Pseudomonadota</taxon>
        <taxon>Gammaproteobacteria</taxon>
        <taxon>Lysobacterales</taxon>
        <taxon>Lysobacteraceae</taxon>
        <taxon>Pseudoxanthomonas</taxon>
    </lineage>
</organism>
<dbReference type="GO" id="GO:0004674">
    <property type="term" value="F:protein serine/threonine kinase activity"/>
    <property type="evidence" value="ECO:0007669"/>
    <property type="project" value="UniProtKB-KW"/>
</dbReference>
<accession>A0A7G9THT1</accession>
<evidence type="ECO:0000313" key="3">
    <source>
        <dbReference type="Proteomes" id="UP000515838"/>
    </source>
</evidence>
<feature type="transmembrane region" description="Helical" evidence="1">
    <location>
        <begin position="77"/>
        <end position="97"/>
    </location>
</feature>
<keyword evidence="1" id="KW-0812">Transmembrane</keyword>
<feature type="transmembrane region" description="Helical" evidence="1">
    <location>
        <begin position="127"/>
        <end position="152"/>
    </location>
</feature>
<feature type="transmembrane region" description="Helical" evidence="1">
    <location>
        <begin position="43"/>
        <end position="65"/>
    </location>
</feature>